<feature type="domain" description="Calponin-homology (CH)" evidence="6">
    <location>
        <begin position="830"/>
        <end position="937"/>
    </location>
</feature>
<feature type="compositionally biased region" description="Basic and acidic residues" evidence="5">
    <location>
        <begin position="797"/>
        <end position="806"/>
    </location>
</feature>
<evidence type="ECO:0000313" key="8">
    <source>
        <dbReference type="RefSeq" id="XP_021112881.1"/>
    </source>
</evidence>
<evidence type="ECO:0000256" key="3">
    <source>
        <dbReference type="ARBA" id="ARBA00061655"/>
    </source>
</evidence>
<evidence type="ECO:0000259" key="6">
    <source>
        <dbReference type="PROSITE" id="PS50021"/>
    </source>
</evidence>
<dbReference type="InterPro" id="IPR036872">
    <property type="entry name" value="CH_dom_sf"/>
</dbReference>
<dbReference type="Proteomes" id="UP000694906">
    <property type="component" value="Unplaced"/>
</dbReference>
<dbReference type="FunFam" id="1.10.418.10:FF:000009">
    <property type="entry name" value="smoothelin isoform X2"/>
    <property type="match status" value="1"/>
</dbReference>
<sequence length="948" mass="102114">MADEALAGLDEGALRKLLEVTADLAERRRIRSAIRELQRQELEREEEALASKRFRAERQENKENWLHAQHQEAEQRAALTRLAGQLESMNDVEELTTLLRSAGKYEERKLIRAAIRRVRAQEIEAATVAGRLCSGQSNSGSREHSKGQAAHRLEQCEVSEPKEEQQAEIPEPTPTPEGTGQDVTTVTLLLRAPPGDTPGSTASPDNSPTTASPEPPLEPAGAQCGAAETPGSPEPPPSTPRTPTPEPPESLAQPNTEGQVVSKLLPGPTELPAAQAPTRGPSNKNRANLAGPQPCQRSLSVLSPRQPAQNQESTPLASGPSPFQRAGSVRDRVRKFASDSPTAARLQDGPTRAALGSLTPTRLLGPSLISTTSASSSSSSSSLGPSDISSQFSKEQKGIARPLAQLQSCPQEEGPRGRGLAARSLENSAGGPMACSEEPSAPLPVAVGTPEPGASMKTTFTIEIKDGRGQASTGRVLLPTSNQRAELTLGLRTAPTLLTTSSGNKSTIAHVSSPGTLTRMGSVTHVTTFSHGSPGNRAGCSVKAAENAGTPVAHPPAFSTRRPSSTGPTRSSSLMEPEPVEPPSAAVEATNGAEQTQVDKAPQGQSPLSTEELMAIEDEGVLDKMLDQSTDFEERKRIRAALRELRQRKRDQRDKERERRLQEARARPGERRSNTATETTTRHSQRAADGSTVSTVTKTERLVQSNDGTRTARTTTVESSFVRRSENGSGSTTVQTKTFSSSSSSSKKMGSIFDREDQASPRAGSLAALEKRQAEKKKELMKAQSLPKTSASQARKAMIEKLEKEGTSGSPGGPRTAVQRSTSFGVPNANSIKQMLLDWCRAKTRGYEHVDIQNFSSSWSDGMAFCALVHNFFPEAFDYGQLSPQNRRQNFEVAFSSAEMLVDCVPLVEVEDMMIMGKKPDPKCVFTYVQSLYNHLRRHELRLRGKNV</sequence>
<dbReference type="AlphaFoldDB" id="A0AAX6SX06"/>
<name>A0AAX6SX06_HETGA</name>
<reference evidence="8" key="1">
    <citation type="submission" date="2025-08" db="UniProtKB">
        <authorList>
            <consortium name="RefSeq"/>
        </authorList>
    </citation>
    <scope>IDENTIFICATION</scope>
</reference>
<feature type="compositionally biased region" description="Low complexity" evidence="5">
    <location>
        <begin position="365"/>
        <end position="390"/>
    </location>
</feature>
<feature type="compositionally biased region" description="Basic and acidic residues" evidence="5">
    <location>
        <begin position="769"/>
        <end position="781"/>
    </location>
</feature>
<feature type="compositionally biased region" description="Polar residues" evidence="5">
    <location>
        <begin position="727"/>
        <end position="739"/>
    </location>
</feature>
<protein>
    <submittedName>
        <fullName evidence="8">Smoothelin isoform X4</fullName>
    </submittedName>
</protein>
<organism evidence="7 8">
    <name type="scientific">Heterocephalus glaber</name>
    <name type="common">Naked mole rat</name>
    <dbReference type="NCBI Taxonomy" id="10181"/>
    <lineage>
        <taxon>Eukaryota</taxon>
        <taxon>Metazoa</taxon>
        <taxon>Chordata</taxon>
        <taxon>Craniata</taxon>
        <taxon>Vertebrata</taxon>
        <taxon>Euteleostomi</taxon>
        <taxon>Mammalia</taxon>
        <taxon>Eutheria</taxon>
        <taxon>Euarchontoglires</taxon>
        <taxon>Glires</taxon>
        <taxon>Rodentia</taxon>
        <taxon>Hystricomorpha</taxon>
        <taxon>Bathyergidae</taxon>
        <taxon>Heterocephalus</taxon>
    </lineage>
</organism>
<accession>A0AAX6SX06</accession>
<feature type="compositionally biased region" description="Basic and acidic residues" evidence="5">
    <location>
        <begin position="141"/>
        <end position="152"/>
    </location>
</feature>
<dbReference type="GeneID" id="101724985"/>
<keyword evidence="2 4" id="KW-0175">Coiled coil</keyword>
<evidence type="ECO:0000256" key="5">
    <source>
        <dbReference type="SAM" id="MobiDB-lite"/>
    </source>
</evidence>
<dbReference type="Gene3D" id="1.10.418.10">
    <property type="entry name" value="Calponin-like domain"/>
    <property type="match status" value="1"/>
</dbReference>
<comment type="similarity">
    <text evidence="3">Belongs to the smoothelin family.</text>
</comment>
<dbReference type="InterPro" id="IPR001715">
    <property type="entry name" value="CH_dom"/>
</dbReference>
<feature type="region of interest" description="Disordered" evidence="5">
    <location>
        <begin position="548"/>
        <end position="608"/>
    </location>
</feature>
<feature type="compositionally biased region" description="Basic and acidic residues" evidence="5">
    <location>
        <begin position="647"/>
        <end position="673"/>
    </location>
</feature>
<dbReference type="SMART" id="SM00033">
    <property type="entry name" value="CH"/>
    <property type="match status" value="1"/>
</dbReference>
<keyword evidence="7" id="KW-1185">Reference proteome</keyword>
<dbReference type="KEGG" id="hgl:101724985"/>
<evidence type="ECO:0000256" key="1">
    <source>
        <dbReference type="ARBA" id="ARBA00022553"/>
    </source>
</evidence>
<dbReference type="PROSITE" id="PS50021">
    <property type="entry name" value="CH"/>
    <property type="match status" value="1"/>
</dbReference>
<keyword evidence="1" id="KW-0597">Phosphoprotein</keyword>
<feature type="compositionally biased region" description="Polar residues" evidence="5">
    <location>
        <begin position="691"/>
        <end position="719"/>
    </location>
</feature>
<proteinExistence type="inferred from homology"/>
<feature type="compositionally biased region" description="Polar residues" evidence="5">
    <location>
        <begin position="198"/>
        <end position="212"/>
    </location>
</feature>
<dbReference type="Pfam" id="PF12510">
    <property type="entry name" value="Smoothelin"/>
    <property type="match status" value="3"/>
</dbReference>
<dbReference type="Pfam" id="PF00307">
    <property type="entry name" value="CH"/>
    <property type="match status" value="1"/>
</dbReference>
<dbReference type="CTD" id="6525"/>
<dbReference type="CDD" id="cd21258">
    <property type="entry name" value="CH_SMTNA"/>
    <property type="match status" value="1"/>
</dbReference>
<feature type="compositionally biased region" description="Polar residues" evidence="5">
    <location>
        <begin position="592"/>
        <end position="608"/>
    </location>
</feature>
<feature type="region of interest" description="Disordered" evidence="5">
    <location>
        <begin position="647"/>
        <end position="824"/>
    </location>
</feature>
<dbReference type="PANTHER" id="PTHR23167:SF52">
    <property type="entry name" value="SMOOTHELIN"/>
    <property type="match status" value="1"/>
</dbReference>
<feature type="region of interest" description="Disordered" evidence="5">
    <location>
        <begin position="133"/>
        <end position="152"/>
    </location>
</feature>
<feature type="compositionally biased region" description="Basic and acidic residues" evidence="5">
    <location>
        <begin position="328"/>
        <end position="337"/>
    </location>
</feature>
<feature type="region of interest" description="Disordered" evidence="5">
    <location>
        <begin position="157"/>
        <end position="446"/>
    </location>
</feature>
<feature type="compositionally biased region" description="Pro residues" evidence="5">
    <location>
        <begin position="232"/>
        <end position="248"/>
    </location>
</feature>
<feature type="coiled-coil region" evidence="4">
    <location>
        <begin position="30"/>
        <end position="76"/>
    </location>
</feature>
<dbReference type="InterPro" id="IPR022189">
    <property type="entry name" value="SMTN"/>
</dbReference>
<evidence type="ECO:0000313" key="7">
    <source>
        <dbReference type="Proteomes" id="UP000694906"/>
    </source>
</evidence>
<feature type="compositionally biased region" description="Polar residues" evidence="5">
    <location>
        <begin position="295"/>
        <end position="316"/>
    </location>
</feature>
<dbReference type="PANTHER" id="PTHR23167">
    <property type="entry name" value="CALPONIN HOMOLOGY DOMAIN-CONTAINING PROTEIN DDB_G0272472-RELATED"/>
    <property type="match status" value="1"/>
</dbReference>
<evidence type="ECO:0000256" key="2">
    <source>
        <dbReference type="ARBA" id="ARBA00023054"/>
    </source>
</evidence>
<dbReference type="SUPFAM" id="SSF47576">
    <property type="entry name" value="Calponin-homology domain, CH-domain"/>
    <property type="match status" value="1"/>
</dbReference>
<dbReference type="RefSeq" id="XP_021112881.1">
    <property type="nucleotide sequence ID" value="XM_021257222.1"/>
</dbReference>
<evidence type="ECO:0000256" key="4">
    <source>
        <dbReference type="SAM" id="Coils"/>
    </source>
</evidence>
<feature type="compositionally biased region" description="Low complexity" evidence="5">
    <location>
        <begin position="559"/>
        <end position="589"/>
    </location>
</feature>
<dbReference type="InterPro" id="IPR050540">
    <property type="entry name" value="F-actin_Monoox_Mical"/>
</dbReference>
<gene>
    <name evidence="8" type="primary">Smtn</name>
</gene>